<evidence type="ECO:0000256" key="2">
    <source>
        <dbReference type="SAM" id="Phobius"/>
    </source>
</evidence>
<keyword evidence="2" id="KW-1133">Transmembrane helix</keyword>
<feature type="region of interest" description="Disordered" evidence="1">
    <location>
        <begin position="334"/>
        <end position="375"/>
    </location>
</feature>
<proteinExistence type="predicted"/>
<name>A0A3A9XNV1_9ACTN</name>
<dbReference type="EMBL" id="RAZT01000020">
    <property type="protein sequence ID" value="RKN26990.1"/>
    <property type="molecule type" value="Genomic_DNA"/>
</dbReference>
<dbReference type="AlphaFoldDB" id="A0A3A9XNV1"/>
<feature type="compositionally biased region" description="Pro residues" evidence="1">
    <location>
        <begin position="27"/>
        <end position="43"/>
    </location>
</feature>
<sequence>MVYRYEFDEDAFVDDPERGSESMLGAGPPPPAGPSPSRFPTPSLPRTTRMALPAPEPQPSWAEDPAPPTLAQAEPPEPPRAEQVREQVAPEPPAPVPVPRAGGGRLWQVVVGGAAVLVLLALCGLGAAALLADRTPTPDVTPSYQAGANPSADPTGEENLDSRDADQTPLTAKEVFAGKKLVLDDGRTTYDVLKTQSSGSCAVAATDEIADLLVRLGCDQVVRGTLRTPDGDHLVTTGLFNLTDRASAERARDRIRQLLDERQGRFRGMAAGEEAEAIATAPARVGWQVRGHYLAYAVVARSDGAAIKSGDEKVREVLYDMIELHLNQGVLQRRADGGTASQPTAGPSATTGTQDSVDESPSDDESGENDESSGN</sequence>
<accession>A0A3A9XNV1</accession>
<dbReference type="RefSeq" id="WP_120690850.1">
    <property type="nucleotide sequence ID" value="NZ_RAZT01000020.1"/>
</dbReference>
<feature type="compositionally biased region" description="Polar residues" evidence="1">
    <location>
        <begin position="339"/>
        <end position="354"/>
    </location>
</feature>
<comment type="caution">
    <text evidence="3">The sequence shown here is derived from an EMBL/GenBank/DDBJ whole genome shotgun (WGS) entry which is preliminary data.</text>
</comment>
<gene>
    <name evidence="3" type="ORF">D7044_29675</name>
</gene>
<keyword evidence="2" id="KW-0812">Transmembrane</keyword>
<feature type="region of interest" description="Disordered" evidence="1">
    <location>
        <begin position="1"/>
        <end position="97"/>
    </location>
</feature>
<evidence type="ECO:0000256" key="1">
    <source>
        <dbReference type="SAM" id="MobiDB-lite"/>
    </source>
</evidence>
<evidence type="ECO:0000313" key="4">
    <source>
        <dbReference type="Proteomes" id="UP000275865"/>
    </source>
</evidence>
<feature type="region of interest" description="Disordered" evidence="1">
    <location>
        <begin position="134"/>
        <end position="168"/>
    </location>
</feature>
<feature type="transmembrane region" description="Helical" evidence="2">
    <location>
        <begin position="109"/>
        <end position="132"/>
    </location>
</feature>
<organism evidence="3 4">
    <name type="scientific">Micromonospora musae</name>
    <dbReference type="NCBI Taxonomy" id="1894970"/>
    <lineage>
        <taxon>Bacteria</taxon>
        <taxon>Bacillati</taxon>
        <taxon>Actinomycetota</taxon>
        <taxon>Actinomycetes</taxon>
        <taxon>Micromonosporales</taxon>
        <taxon>Micromonosporaceae</taxon>
        <taxon>Micromonospora</taxon>
    </lineage>
</organism>
<evidence type="ECO:0000313" key="3">
    <source>
        <dbReference type="EMBL" id="RKN26990.1"/>
    </source>
</evidence>
<feature type="compositionally biased region" description="Acidic residues" evidence="1">
    <location>
        <begin position="356"/>
        <end position="375"/>
    </location>
</feature>
<keyword evidence="2" id="KW-0472">Membrane</keyword>
<dbReference type="Proteomes" id="UP000275865">
    <property type="component" value="Unassembled WGS sequence"/>
</dbReference>
<protein>
    <submittedName>
        <fullName evidence="3">Uncharacterized protein</fullName>
    </submittedName>
</protein>
<reference evidence="3 4" key="1">
    <citation type="submission" date="2018-09" db="EMBL/GenBank/DDBJ databases">
        <title>Micromonospora sp. nov. MS1-9, isolated from a root of Musa sp.</title>
        <authorList>
            <person name="Kuncharoen N."/>
            <person name="Kudo T."/>
            <person name="Ohkuma M."/>
            <person name="Yuki M."/>
            <person name="Tanasupawat S."/>
        </authorList>
    </citation>
    <scope>NUCLEOTIDE SEQUENCE [LARGE SCALE GENOMIC DNA]</scope>
    <source>
        <strain evidence="3 4">MS1-9</strain>
    </source>
</reference>
<feature type="compositionally biased region" description="Polar residues" evidence="1">
    <location>
        <begin position="138"/>
        <end position="148"/>
    </location>
</feature>